<sequence>MIITVCVCRGMSDASARERCEEHLPECECSDLLELNNVGMICPNVRDLEAFGHILSSGSVFELNTMLHIRLSGNPVLPKGFLSGVVVTEFHLNDSQTQVEEGAF</sequence>
<comment type="caution">
    <text evidence="1">The sequence shown here is derived from an EMBL/GenBank/DDBJ whole genome shotgun (WGS) entry which is preliminary data.</text>
</comment>
<accession>A0AAV4REW7</accession>
<evidence type="ECO:0000313" key="1">
    <source>
        <dbReference type="EMBL" id="GIY20518.1"/>
    </source>
</evidence>
<evidence type="ECO:0000313" key="2">
    <source>
        <dbReference type="Proteomes" id="UP001054945"/>
    </source>
</evidence>
<dbReference type="Proteomes" id="UP001054945">
    <property type="component" value="Unassembled WGS sequence"/>
</dbReference>
<dbReference type="AlphaFoldDB" id="A0AAV4REW7"/>
<protein>
    <recommendedName>
        <fullName evidence="3">Receptor L-domain domain-containing protein</fullName>
    </recommendedName>
</protein>
<dbReference type="EMBL" id="BPLR01007900">
    <property type="protein sequence ID" value="GIY20518.1"/>
    <property type="molecule type" value="Genomic_DNA"/>
</dbReference>
<evidence type="ECO:0008006" key="3">
    <source>
        <dbReference type="Google" id="ProtNLM"/>
    </source>
</evidence>
<organism evidence="1 2">
    <name type="scientific">Caerostris extrusa</name>
    <name type="common">Bark spider</name>
    <name type="synonym">Caerostris bankana</name>
    <dbReference type="NCBI Taxonomy" id="172846"/>
    <lineage>
        <taxon>Eukaryota</taxon>
        <taxon>Metazoa</taxon>
        <taxon>Ecdysozoa</taxon>
        <taxon>Arthropoda</taxon>
        <taxon>Chelicerata</taxon>
        <taxon>Arachnida</taxon>
        <taxon>Araneae</taxon>
        <taxon>Araneomorphae</taxon>
        <taxon>Entelegynae</taxon>
        <taxon>Araneoidea</taxon>
        <taxon>Araneidae</taxon>
        <taxon>Caerostris</taxon>
    </lineage>
</organism>
<reference evidence="1 2" key="1">
    <citation type="submission" date="2021-06" db="EMBL/GenBank/DDBJ databases">
        <title>Caerostris extrusa draft genome.</title>
        <authorList>
            <person name="Kono N."/>
            <person name="Arakawa K."/>
        </authorList>
    </citation>
    <scope>NUCLEOTIDE SEQUENCE [LARGE SCALE GENOMIC DNA]</scope>
</reference>
<gene>
    <name evidence="1" type="ORF">CEXT_311991</name>
</gene>
<keyword evidence="2" id="KW-1185">Reference proteome</keyword>
<proteinExistence type="predicted"/>
<name>A0AAV4REW7_CAEEX</name>